<evidence type="ECO:0000256" key="10">
    <source>
        <dbReference type="PIRSR" id="PIRSR006113-1"/>
    </source>
</evidence>
<feature type="active site" description="Charge relay system" evidence="10">
    <location>
        <position position="144"/>
    </location>
</feature>
<dbReference type="PANTHER" id="PTHR12589">
    <property type="entry name" value="PYRUVOYL TETRAHYDROBIOPTERIN SYNTHASE"/>
    <property type="match status" value="1"/>
</dbReference>
<feature type="binding site" evidence="11">
    <location>
        <position position="59"/>
    </location>
    <ligand>
        <name>Zn(2+)</name>
        <dbReference type="ChEBI" id="CHEBI:29105"/>
    </ligand>
</feature>
<dbReference type="EMBL" id="CP001032">
    <property type="protein sequence ID" value="ACB74850.1"/>
    <property type="molecule type" value="Genomic_DNA"/>
</dbReference>
<reference evidence="12 13" key="1">
    <citation type="journal article" date="2011" name="J. Bacteriol.">
        <title>Genome sequence of the verrucomicrobium Opitutus terrae PB90-1, an abundant inhabitant of rice paddy soil ecosystems.</title>
        <authorList>
            <person name="van Passel M.W."/>
            <person name="Kant R."/>
            <person name="Palva A."/>
            <person name="Copeland A."/>
            <person name="Lucas S."/>
            <person name="Lapidus A."/>
            <person name="Glavina del Rio T."/>
            <person name="Pitluck S."/>
            <person name="Goltsman E."/>
            <person name="Clum A."/>
            <person name="Sun H."/>
            <person name="Schmutz J."/>
            <person name="Larimer F.W."/>
            <person name="Land M.L."/>
            <person name="Hauser L."/>
            <person name="Kyrpides N."/>
            <person name="Mikhailova N."/>
            <person name="Richardson P.P."/>
            <person name="Janssen P.H."/>
            <person name="de Vos W.M."/>
            <person name="Smidt H."/>
        </authorList>
    </citation>
    <scope>NUCLEOTIDE SEQUENCE [LARGE SCALE GENOMIC DNA]</scope>
    <source>
        <strain evidence="13">DSM 11246 / JCM 15787 / PB90-1</strain>
    </source>
</reference>
<evidence type="ECO:0000256" key="9">
    <source>
        <dbReference type="ARBA" id="ARBA00048807"/>
    </source>
</evidence>
<feature type="active site" description="Proton acceptor" evidence="10">
    <location>
        <position position="53"/>
    </location>
</feature>
<dbReference type="RefSeq" id="WP_012374388.1">
    <property type="nucleotide sequence ID" value="NC_010571.1"/>
</dbReference>
<evidence type="ECO:0000256" key="2">
    <source>
        <dbReference type="ARBA" id="ARBA00008900"/>
    </source>
</evidence>
<accession>B1ZTR4</accession>
<evidence type="ECO:0000256" key="8">
    <source>
        <dbReference type="ARBA" id="ARBA00031449"/>
    </source>
</evidence>
<dbReference type="UniPathway" id="UPA00391"/>
<dbReference type="Pfam" id="PF01242">
    <property type="entry name" value="PTPS"/>
    <property type="match status" value="1"/>
</dbReference>
<dbReference type="FunFam" id="3.30.479.10:FF:000003">
    <property type="entry name" value="6-pyruvoyl tetrahydrobiopterin synthase"/>
    <property type="match status" value="1"/>
</dbReference>
<feature type="active site" description="Charge relay system" evidence="10">
    <location>
        <position position="100"/>
    </location>
</feature>
<dbReference type="eggNOG" id="COG0720">
    <property type="taxonomic scope" value="Bacteria"/>
</dbReference>
<gene>
    <name evidence="12" type="ordered locus">Oter_1566</name>
</gene>
<comment type="similarity">
    <text evidence="2">Belongs to the PTPS family. QueD subfamily.</text>
</comment>
<dbReference type="AlphaFoldDB" id="B1ZTR4"/>
<dbReference type="HOGENOM" id="CLU_111016_2_0_0"/>
<proteinExistence type="inferred from homology"/>
<comment type="catalytic activity">
    <reaction evidence="9">
        <text>7,8-dihydroneopterin 3'-triphosphate + H2O = 6-carboxy-5,6,7,8-tetrahydropterin + triphosphate + acetaldehyde + 2 H(+)</text>
        <dbReference type="Rhea" id="RHEA:27966"/>
        <dbReference type="ChEBI" id="CHEBI:15343"/>
        <dbReference type="ChEBI" id="CHEBI:15377"/>
        <dbReference type="ChEBI" id="CHEBI:15378"/>
        <dbReference type="ChEBI" id="CHEBI:18036"/>
        <dbReference type="ChEBI" id="CHEBI:58462"/>
        <dbReference type="ChEBI" id="CHEBI:61032"/>
        <dbReference type="EC" id="4.1.2.50"/>
    </reaction>
</comment>
<evidence type="ECO:0000256" key="7">
    <source>
        <dbReference type="ARBA" id="ARBA00023239"/>
    </source>
</evidence>
<evidence type="ECO:0000256" key="3">
    <source>
        <dbReference type="ARBA" id="ARBA00012982"/>
    </source>
</evidence>
<keyword evidence="7" id="KW-0456">Lyase</keyword>
<feature type="binding site" evidence="11">
    <location>
        <position position="61"/>
    </location>
    <ligand>
        <name>Zn(2+)</name>
        <dbReference type="ChEBI" id="CHEBI:29105"/>
    </ligand>
</feature>
<evidence type="ECO:0000256" key="6">
    <source>
        <dbReference type="ARBA" id="ARBA00022833"/>
    </source>
</evidence>
<dbReference type="SUPFAM" id="SSF55620">
    <property type="entry name" value="Tetrahydrobiopterin biosynthesis enzymes-like"/>
    <property type="match status" value="1"/>
</dbReference>
<sequence length="161" mass="18521">MPAKSRRRRSAARSPRVLRGTVFITRQVHFNAAHRLYNPTKSQAWNTNQYGLCTSPNWHGHNYVLEVTVRGEPDPETGYIVDLSELKRVLHETVVDRCDHRNLNDDVDFLRNVIPTTENLVIAFWDQIEPALPAGKLHCVRLYETPRNFAEYFGPDAPARA</sequence>
<dbReference type="PIRSF" id="PIRSF006113">
    <property type="entry name" value="PTP_synth"/>
    <property type="match status" value="1"/>
</dbReference>
<dbReference type="PANTHER" id="PTHR12589:SF7">
    <property type="entry name" value="6-PYRUVOYL TETRAHYDROBIOPTERIN SYNTHASE"/>
    <property type="match status" value="1"/>
</dbReference>
<dbReference type="Proteomes" id="UP000007013">
    <property type="component" value="Chromosome"/>
</dbReference>
<evidence type="ECO:0000256" key="5">
    <source>
        <dbReference type="ARBA" id="ARBA00022723"/>
    </source>
</evidence>
<dbReference type="KEGG" id="ote:Oter_1566"/>
<dbReference type="GO" id="GO:0070497">
    <property type="term" value="F:6-carboxytetrahydropterin synthase activity"/>
    <property type="evidence" value="ECO:0007669"/>
    <property type="project" value="UniProtKB-EC"/>
</dbReference>
<organism evidence="12 13">
    <name type="scientific">Opitutus terrae (strain DSM 11246 / JCM 15787 / PB90-1)</name>
    <dbReference type="NCBI Taxonomy" id="452637"/>
    <lineage>
        <taxon>Bacteria</taxon>
        <taxon>Pseudomonadati</taxon>
        <taxon>Verrucomicrobiota</taxon>
        <taxon>Opitutia</taxon>
        <taxon>Opitutales</taxon>
        <taxon>Opitutaceae</taxon>
        <taxon>Opitutus</taxon>
    </lineage>
</organism>
<keyword evidence="5 11" id="KW-0479">Metal-binding</keyword>
<dbReference type="EC" id="4.1.2.50" evidence="3"/>
<evidence type="ECO:0000256" key="1">
    <source>
        <dbReference type="ARBA" id="ARBA00005061"/>
    </source>
</evidence>
<evidence type="ECO:0000256" key="11">
    <source>
        <dbReference type="PIRSR" id="PIRSR006113-2"/>
    </source>
</evidence>
<dbReference type="InterPro" id="IPR038418">
    <property type="entry name" value="6-PTP_synth/QueD_sf"/>
</dbReference>
<dbReference type="Gene3D" id="3.30.479.10">
    <property type="entry name" value="6-pyruvoyl tetrahydropterin synthase/QueD"/>
    <property type="match status" value="1"/>
</dbReference>
<keyword evidence="13" id="KW-1185">Reference proteome</keyword>
<comment type="pathway">
    <text evidence="1">Purine metabolism; 7-cyano-7-deazaguanine biosynthesis.</text>
</comment>
<dbReference type="GO" id="GO:0046872">
    <property type="term" value="F:metal ion binding"/>
    <property type="evidence" value="ECO:0007669"/>
    <property type="project" value="UniProtKB-KW"/>
</dbReference>
<evidence type="ECO:0000313" key="12">
    <source>
        <dbReference type="EMBL" id="ACB74850.1"/>
    </source>
</evidence>
<protein>
    <recommendedName>
        <fullName evidence="4">6-carboxy-5,6,7,8-tetrahydropterin synthase</fullName>
        <ecNumber evidence="3">4.1.2.50</ecNumber>
    </recommendedName>
    <alternativeName>
        <fullName evidence="8">Queuosine biosynthesis protein QueD</fullName>
    </alternativeName>
</protein>
<dbReference type="STRING" id="452637.Oter_1566"/>
<evidence type="ECO:0000256" key="4">
    <source>
        <dbReference type="ARBA" id="ARBA00018141"/>
    </source>
</evidence>
<keyword evidence="6 11" id="KW-0862">Zinc</keyword>
<feature type="binding site" evidence="11">
    <location>
        <position position="34"/>
    </location>
    <ligand>
        <name>Zn(2+)</name>
        <dbReference type="ChEBI" id="CHEBI:29105"/>
    </ligand>
</feature>
<dbReference type="InterPro" id="IPR007115">
    <property type="entry name" value="6-PTP_synth/QueD"/>
</dbReference>
<name>B1ZTR4_OPITP</name>
<dbReference type="OrthoDB" id="9804698at2"/>
<comment type="cofactor">
    <cofactor evidence="11">
        <name>Zn(2+)</name>
        <dbReference type="ChEBI" id="CHEBI:29105"/>
    </cofactor>
    <text evidence="11">Binds 1 zinc ion per subunit.</text>
</comment>
<evidence type="ECO:0000313" key="13">
    <source>
        <dbReference type="Proteomes" id="UP000007013"/>
    </source>
</evidence>